<comment type="similarity">
    <text evidence="1">Belongs to the AAA ATPase family. BCS1 subfamily.</text>
</comment>
<name>A0A1V0S9Q8_9VIRU</name>
<evidence type="ECO:0000313" key="4">
    <source>
        <dbReference type="EMBL" id="ARF08450.1"/>
    </source>
</evidence>
<dbReference type="Pfam" id="PF00004">
    <property type="entry name" value="AAA"/>
    <property type="match status" value="1"/>
</dbReference>
<gene>
    <name evidence="4" type="ORF">Catovirus_1_500</name>
</gene>
<dbReference type="SMART" id="SM00382">
    <property type="entry name" value="AAA"/>
    <property type="match status" value="1"/>
</dbReference>
<dbReference type="InterPro" id="IPR003960">
    <property type="entry name" value="ATPase_AAA_CS"/>
</dbReference>
<organism evidence="4">
    <name type="scientific">Catovirus CTV1</name>
    <dbReference type="NCBI Taxonomy" id="1977631"/>
    <lineage>
        <taxon>Viruses</taxon>
        <taxon>Varidnaviria</taxon>
        <taxon>Bamfordvirae</taxon>
        <taxon>Nucleocytoviricota</taxon>
        <taxon>Megaviricetes</taxon>
        <taxon>Imitervirales</taxon>
        <taxon>Mimiviridae</taxon>
        <taxon>Klosneuvirinae</taxon>
        <taxon>Catovirus</taxon>
    </lineage>
</organism>
<dbReference type="SUPFAM" id="SSF52540">
    <property type="entry name" value="P-loop containing nucleoside triphosphate hydrolases"/>
    <property type="match status" value="1"/>
</dbReference>
<evidence type="ECO:0000259" key="3">
    <source>
        <dbReference type="SMART" id="SM00382"/>
    </source>
</evidence>
<dbReference type="InterPro" id="IPR003593">
    <property type="entry name" value="AAA+_ATPase"/>
</dbReference>
<evidence type="ECO:0000256" key="1">
    <source>
        <dbReference type="ARBA" id="ARBA00007448"/>
    </source>
</evidence>
<dbReference type="GO" id="GO:0005524">
    <property type="term" value="F:ATP binding"/>
    <property type="evidence" value="ECO:0007669"/>
    <property type="project" value="InterPro"/>
</dbReference>
<evidence type="ECO:0000256" key="2">
    <source>
        <dbReference type="SAM" id="Coils"/>
    </source>
</evidence>
<dbReference type="InterPro" id="IPR027417">
    <property type="entry name" value="P-loop_NTPase"/>
</dbReference>
<dbReference type="PANTHER" id="PTHR23070">
    <property type="entry name" value="BCS1 AAA-TYPE ATPASE"/>
    <property type="match status" value="1"/>
</dbReference>
<sequence>MFQYSNQPPKNLDDTTNLNQDVLKSTMQYELLNRLRTNNPIYDMLISFVVFSFVAMIINKISDFTNWVLSYLVCAKNIMYNLFNTFNEYLWYTVLKYEKEEFIRKEVIVDYITDNKQINELYKAVYWYLSNTQLIDYVKETPIKYTYENKIGEYVNSSFNLNQILVYDRENKFQYDGYDVYYLYNKNLINIYTDQEKKKENYTIKLWTKYRINLNDDVLNKFCQHCLTEYANSLIKKKWQQCIYVNKNGKWESQISNNKRSIDTVVLRNNMKDIIKNDIKSFLDNENWYNDRDIPYTRGYLFYGLPGCGKTSMIKAISKYCERHIHYLMLNNISSDNELIELLKAIDYKSTILVIEDIDCMTNIIQKREDKKDNMTDIKKELDELKQMIDKKNDNKDGNCDRYNTNKSNSGLTLSGLLNAIDGVFNNYGRILIMTTNHPEILDKALIRPGRIDKKIIFNNCDRKQIADIYQLFFGLPVDTRQLENIIENKYSPAYITKLFLHYRDNPQDALPNIDSFDEDVEIKPLLEYKEDKNSKNDKSNKDNENAKYGISMKDMDDTWNNITDI</sequence>
<accession>A0A1V0S9Q8</accession>
<proteinExistence type="inferred from homology"/>
<dbReference type="GO" id="GO:0016887">
    <property type="term" value="F:ATP hydrolysis activity"/>
    <property type="evidence" value="ECO:0007669"/>
    <property type="project" value="InterPro"/>
</dbReference>
<dbReference type="EMBL" id="KY684083">
    <property type="protein sequence ID" value="ARF08450.1"/>
    <property type="molecule type" value="Genomic_DNA"/>
</dbReference>
<protein>
    <submittedName>
        <fullName evidence="4">AAA family ATPase</fullName>
    </submittedName>
</protein>
<reference evidence="4" key="1">
    <citation type="journal article" date="2017" name="Science">
        <title>Giant viruses with an expanded complement of translation system components.</title>
        <authorList>
            <person name="Schulz F."/>
            <person name="Yutin N."/>
            <person name="Ivanova N.N."/>
            <person name="Ortega D.R."/>
            <person name="Lee T.K."/>
            <person name="Vierheilig J."/>
            <person name="Daims H."/>
            <person name="Horn M."/>
            <person name="Wagner M."/>
            <person name="Jensen G.J."/>
            <person name="Kyrpides N.C."/>
            <person name="Koonin E.V."/>
            <person name="Woyke T."/>
        </authorList>
    </citation>
    <scope>NUCLEOTIDE SEQUENCE</scope>
    <source>
        <strain evidence="4">CTV1</strain>
    </source>
</reference>
<dbReference type="InterPro" id="IPR003959">
    <property type="entry name" value="ATPase_AAA_core"/>
</dbReference>
<dbReference type="Gene3D" id="3.40.50.300">
    <property type="entry name" value="P-loop containing nucleotide triphosphate hydrolases"/>
    <property type="match status" value="1"/>
</dbReference>
<dbReference type="InterPro" id="IPR050747">
    <property type="entry name" value="Mitochondrial_chaperone_BCS1"/>
</dbReference>
<keyword evidence="2" id="KW-0175">Coiled coil</keyword>
<feature type="coiled-coil region" evidence="2">
    <location>
        <begin position="368"/>
        <end position="395"/>
    </location>
</feature>
<dbReference type="PROSITE" id="PS00674">
    <property type="entry name" value="AAA"/>
    <property type="match status" value="1"/>
</dbReference>
<feature type="domain" description="AAA+ ATPase" evidence="3">
    <location>
        <begin position="296"/>
        <end position="462"/>
    </location>
</feature>